<organism evidence="2 3">
    <name type="scientific">Reticulibacter mediterranei</name>
    <dbReference type="NCBI Taxonomy" id="2778369"/>
    <lineage>
        <taxon>Bacteria</taxon>
        <taxon>Bacillati</taxon>
        <taxon>Chloroflexota</taxon>
        <taxon>Ktedonobacteria</taxon>
        <taxon>Ktedonobacterales</taxon>
        <taxon>Reticulibacteraceae</taxon>
        <taxon>Reticulibacter</taxon>
    </lineage>
</organism>
<feature type="transmembrane region" description="Helical" evidence="1">
    <location>
        <begin position="54"/>
        <end position="83"/>
    </location>
</feature>
<name>A0A8J3N1Z2_9CHLR</name>
<protein>
    <submittedName>
        <fullName evidence="2">Uncharacterized protein</fullName>
    </submittedName>
</protein>
<reference evidence="2" key="1">
    <citation type="submission" date="2020-10" db="EMBL/GenBank/DDBJ databases">
        <title>Taxonomic study of unclassified bacteria belonging to the class Ktedonobacteria.</title>
        <authorList>
            <person name="Yabe S."/>
            <person name="Wang C.M."/>
            <person name="Zheng Y."/>
            <person name="Sakai Y."/>
            <person name="Cavaletti L."/>
            <person name="Monciardini P."/>
            <person name="Donadio S."/>
        </authorList>
    </citation>
    <scope>NUCLEOTIDE SEQUENCE</scope>
    <source>
        <strain evidence="2">ID150040</strain>
    </source>
</reference>
<keyword evidence="1" id="KW-0812">Transmembrane</keyword>
<dbReference type="EMBL" id="BNJK01000001">
    <property type="protein sequence ID" value="GHO95649.1"/>
    <property type="molecule type" value="Genomic_DNA"/>
</dbReference>
<dbReference type="AlphaFoldDB" id="A0A8J3N1Z2"/>
<comment type="caution">
    <text evidence="2">The sequence shown here is derived from an EMBL/GenBank/DDBJ whole genome shotgun (WGS) entry which is preliminary data.</text>
</comment>
<dbReference type="RefSeq" id="WP_220206318.1">
    <property type="nucleotide sequence ID" value="NZ_BNJK01000001.1"/>
</dbReference>
<evidence type="ECO:0000313" key="2">
    <source>
        <dbReference type="EMBL" id="GHO95649.1"/>
    </source>
</evidence>
<gene>
    <name evidence="2" type="ORF">KSF_056970</name>
</gene>
<keyword evidence="1" id="KW-1133">Transmembrane helix</keyword>
<evidence type="ECO:0000256" key="1">
    <source>
        <dbReference type="SAM" id="Phobius"/>
    </source>
</evidence>
<dbReference type="Proteomes" id="UP000597444">
    <property type="component" value="Unassembled WGS sequence"/>
</dbReference>
<sequence length="111" mass="11998">MMQSHSERSDRQRHIFPIRSQLLRQHPVLTPIALLCGSIVVGIASLFSDGPSPIFALIGISAAPLYLSIACVLGVAGTLVSIISLIEQIERWSVPAALYSGPKEQSYGNRN</sequence>
<keyword evidence="1" id="KW-0472">Membrane</keyword>
<feature type="transmembrane region" description="Helical" evidence="1">
    <location>
        <begin position="28"/>
        <end position="48"/>
    </location>
</feature>
<keyword evidence="3" id="KW-1185">Reference proteome</keyword>
<proteinExistence type="predicted"/>
<evidence type="ECO:0000313" key="3">
    <source>
        <dbReference type="Proteomes" id="UP000597444"/>
    </source>
</evidence>
<accession>A0A8J3N1Z2</accession>